<dbReference type="GO" id="GO:0005975">
    <property type="term" value="P:carbohydrate metabolic process"/>
    <property type="evidence" value="ECO:0007669"/>
    <property type="project" value="InterPro"/>
</dbReference>
<dbReference type="OMA" id="VCIHGDT"/>
<proteinExistence type="predicted"/>
<evidence type="ECO:0000313" key="1">
    <source>
        <dbReference type="EMBL" id="KEQ92754.1"/>
    </source>
</evidence>
<sequence>MPPVSKKVHINVDLGEGYGNFKCGPDEELIPLIDHANIACGFHAGDPLIMANTVKLCKQHNVKIGAHPGLPDIQGFGRREIKMSPEELTAMVTYQVGALKGFLDVEGVQLHHVKPHGVLYGMMYRDREVCRAVYAGVPKGTLVFGLAGTLHEEVAKELGLPFCAELYGDVKYSKDGTLVIDRKKKAWTQEETAAHIKNQLENSSVTAVTGEEVNLPLGDHEVSLCCHSDSPGAVNIVTAARKMVDEFNKKHHGSVHS</sequence>
<gene>
    <name evidence="1" type="ORF">AUEXF2481DRAFT_417464</name>
</gene>
<dbReference type="InParanoid" id="A0A074Y9V5"/>
<dbReference type="EMBL" id="KL584769">
    <property type="protein sequence ID" value="KEQ92754.1"/>
    <property type="molecule type" value="Genomic_DNA"/>
</dbReference>
<protein>
    <recommendedName>
        <fullName evidence="3">LamB/YcsF</fullName>
    </recommendedName>
</protein>
<dbReference type="InterPro" id="IPR005501">
    <property type="entry name" value="LamB/YcsF/PxpA-like"/>
</dbReference>
<dbReference type="SUPFAM" id="SSF88713">
    <property type="entry name" value="Glycoside hydrolase/deacetylase"/>
    <property type="match status" value="1"/>
</dbReference>
<name>A0A074Y9V5_AURSE</name>
<evidence type="ECO:0008006" key="3">
    <source>
        <dbReference type="Google" id="ProtNLM"/>
    </source>
</evidence>
<dbReference type="PANTHER" id="PTHR30292:SF0">
    <property type="entry name" value="5-OXOPROLINASE SUBUNIT A"/>
    <property type="match status" value="1"/>
</dbReference>
<dbReference type="HOGENOM" id="CLU_069535_1_0_1"/>
<dbReference type="NCBIfam" id="NF003814">
    <property type="entry name" value="PRK05406.1-3"/>
    <property type="match status" value="1"/>
</dbReference>
<dbReference type="InterPro" id="IPR011330">
    <property type="entry name" value="Glyco_hydro/deAcase_b/a-brl"/>
</dbReference>
<dbReference type="Pfam" id="PF03746">
    <property type="entry name" value="LamB_YcsF"/>
    <property type="match status" value="1"/>
</dbReference>
<dbReference type="GeneID" id="25366950"/>
<dbReference type="Gene3D" id="3.20.20.370">
    <property type="entry name" value="Glycoside hydrolase/deacetylase"/>
    <property type="match status" value="1"/>
</dbReference>
<organism evidence="1 2">
    <name type="scientific">Aureobasidium subglaciale (strain EXF-2481)</name>
    <name type="common">Aureobasidium pullulans var. subglaciale</name>
    <dbReference type="NCBI Taxonomy" id="1043005"/>
    <lineage>
        <taxon>Eukaryota</taxon>
        <taxon>Fungi</taxon>
        <taxon>Dikarya</taxon>
        <taxon>Ascomycota</taxon>
        <taxon>Pezizomycotina</taxon>
        <taxon>Dothideomycetes</taxon>
        <taxon>Dothideomycetidae</taxon>
        <taxon>Dothideales</taxon>
        <taxon>Saccotheciaceae</taxon>
        <taxon>Aureobasidium</taxon>
    </lineage>
</organism>
<evidence type="ECO:0000313" key="2">
    <source>
        <dbReference type="Proteomes" id="UP000030641"/>
    </source>
</evidence>
<dbReference type="AlphaFoldDB" id="A0A074Y9V5"/>
<dbReference type="NCBIfam" id="NF003816">
    <property type="entry name" value="PRK05406.1-5"/>
    <property type="match status" value="1"/>
</dbReference>
<dbReference type="STRING" id="1043005.A0A074Y9V5"/>
<accession>A0A074Y9V5</accession>
<reference evidence="1 2" key="1">
    <citation type="journal article" date="2014" name="BMC Genomics">
        <title>Genome sequencing of four Aureobasidium pullulans varieties: biotechnological potential, stress tolerance, and description of new species.</title>
        <authorList>
            <person name="Gostin Ar C."/>
            <person name="Ohm R.A."/>
            <person name="Kogej T."/>
            <person name="Sonjak S."/>
            <person name="Turk M."/>
            <person name="Zajc J."/>
            <person name="Zalar P."/>
            <person name="Grube M."/>
            <person name="Sun H."/>
            <person name="Han J."/>
            <person name="Sharma A."/>
            <person name="Chiniquy J."/>
            <person name="Ngan C.Y."/>
            <person name="Lipzen A."/>
            <person name="Barry K."/>
            <person name="Grigoriev I.V."/>
            <person name="Gunde-Cimerman N."/>
        </authorList>
    </citation>
    <scope>NUCLEOTIDE SEQUENCE [LARGE SCALE GENOMIC DNA]</scope>
    <source>
        <strain evidence="1 2">EXF-2481</strain>
    </source>
</reference>
<dbReference type="Proteomes" id="UP000030641">
    <property type="component" value="Unassembled WGS sequence"/>
</dbReference>
<dbReference type="PANTHER" id="PTHR30292">
    <property type="entry name" value="UNCHARACTERIZED PROTEIN YBGL-RELATED"/>
    <property type="match status" value="1"/>
</dbReference>
<dbReference type="RefSeq" id="XP_013341263.1">
    <property type="nucleotide sequence ID" value="XM_013485809.1"/>
</dbReference>
<keyword evidence="2" id="KW-1185">Reference proteome</keyword>
<dbReference type="OrthoDB" id="5295431at2759"/>